<dbReference type="PANTHER" id="PTHR45916:SF1">
    <property type="entry name" value="STRUCTURAL MAINTENANCE OF CHROMOSOMES PROTEIN 5"/>
    <property type="match status" value="1"/>
</dbReference>
<feature type="coiled-coil region" evidence="4">
    <location>
        <begin position="171"/>
        <end position="265"/>
    </location>
</feature>
<gene>
    <name evidence="6" type="ORF">MAR_037059</name>
</gene>
<proteinExistence type="inferred from homology"/>
<protein>
    <recommendedName>
        <fullName evidence="2">Structural maintenance of chromosomes protein 5</fullName>
    </recommendedName>
</protein>
<accession>A0ABY7FMG6</accession>
<sequence length="982" mass="114468">MSYTEGSIVNIKLENVLTYDDVEFTCGPHLNVIIGPNGTGKSTIVCAICLGLAGKLSLLGRAQHPTDFIKHGKSRGRIELELHNNDGDNYRIKREISKEGPQNKWWVNGRQATQKSIEDLVARLNIQVGNLTQFLPQEKVSDFAKMSEFELLENTEKAIGDPEMYELHMKLKDSRNNARELELQFNSLQERLNQEKAKNARIEQDVKSFEERQKFLEQIQNLKMKKAWVEYEERRQIYLTDKENKQKAEKEVKRLRDANAPLQKKIADAVKRKDEVHVKIKAKTRELRNVAESAEKNGSEVDNLTDKYVDVKDELKFKREQEESRKKRLRDLNKQLEALETDLRNLDDTENVQPKIEKVNKSMREVTVPLGQINHQGDTLRMEVEKRRKNMAGINKELQSLRNIENQRLEGLRSKHRDTYTAVMWLRENKARFKGIIHEPIMLCVNMRNPEMAKYLENHISFNDMRAFVCENSEDMNMFMDVMREEQNLRVNAVVAPTHLPQDQQQPSQSIENLRRYGFECYLQDLFTCPDAVMRFLCRQYRVHNIPVGNARTKDLVANIIKEVQLACFYTSDNQYKITKSRYDQSTSSRNMKLKNASLLTSSMDAERESYLLQQLQKQLMSRKDQKKRLQSQIETKKQTISSVENETVDIDNEEKLAKKKIADINALKMKNLKQYIENTERCVEVCKAKVCLGLRHAEAVREVRTMEAAVREQTQALQQAENKFTRVKEQLHNSKIVAKRLLEEAKRTSGIRPDQELPEETREIIAEFHRRKGDIDRLEKEVTDKEQEKDSHQEKIEEAKARWLGPLQELIGRINKAFSHFFRKLQSVGEVELHIPDNPVSTLSHCGFIEINLIKYSSLDEEEYSKYGIKIKVKFRDSEPLRELSAHHQSGGERSVTTVLYMMALQELAKVPFRCVDEINQGMDPVNERKVFELVVQTLLPDLEYAPAMTVLCVYNGPHMLKHTEWNLKRFIKRGRPLRDS</sequence>
<evidence type="ECO:0000256" key="3">
    <source>
        <dbReference type="ARBA" id="ARBA00023054"/>
    </source>
</evidence>
<reference evidence="6" key="1">
    <citation type="submission" date="2022-11" db="EMBL/GenBank/DDBJ databases">
        <title>Centuries of genome instability and evolution in soft-shell clam transmissible cancer (bioRxiv).</title>
        <authorList>
            <person name="Hart S.F.M."/>
            <person name="Yonemitsu M.A."/>
            <person name="Giersch R.M."/>
            <person name="Beal B.F."/>
            <person name="Arriagada G."/>
            <person name="Davis B.W."/>
            <person name="Ostrander E.A."/>
            <person name="Goff S.P."/>
            <person name="Metzger M.J."/>
        </authorList>
    </citation>
    <scope>NUCLEOTIDE SEQUENCE</scope>
    <source>
        <strain evidence="6">MELC-2E11</strain>
        <tissue evidence="6">Siphon/mantle</tissue>
    </source>
</reference>
<dbReference type="PANTHER" id="PTHR45916">
    <property type="entry name" value="STRUCTURAL MAINTENANCE OF CHROMOSOMES PROTEIN 5"/>
    <property type="match status" value="1"/>
</dbReference>
<organism evidence="6 7">
    <name type="scientific">Mya arenaria</name>
    <name type="common">Soft-shell clam</name>
    <dbReference type="NCBI Taxonomy" id="6604"/>
    <lineage>
        <taxon>Eukaryota</taxon>
        <taxon>Metazoa</taxon>
        <taxon>Spiralia</taxon>
        <taxon>Lophotrochozoa</taxon>
        <taxon>Mollusca</taxon>
        <taxon>Bivalvia</taxon>
        <taxon>Autobranchia</taxon>
        <taxon>Heteroconchia</taxon>
        <taxon>Euheterodonta</taxon>
        <taxon>Imparidentia</taxon>
        <taxon>Neoheterodontei</taxon>
        <taxon>Myida</taxon>
        <taxon>Myoidea</taxon>
        <taxon>Myidae</taxon>
        <taxon>Mya</taxon>
    </lineage>
</organism>
<dbReference type="Gene3D" id="3.40.50.300">
    <property type="entry name" value="P-loop containing nucleotide triphosphate hydrolases"/>
    <property type="match status" value="2"/>
</dbReference>
<dbReference type="EMBL" id="CP111024">
    <property type="protein sequence ID" value="WAR23390.1"/>
    <property type="molecule type" value="Genomic_DNA"/>
</dbReference>
<evidence type="ECO:0000256" key="2">
    <source>
        <dbReference type="ARBA" id="ARBA00018687"/>
    </source>
</evidence>
<dbReference type="InterPro" id="IPR038729">
    <property type="entry name" value="Rad50/SbcC_AAA"/>
</dbReference>
<evidence type="ECO:0000259" key="5">
    <source>
        <dbReference type="Pfam" id="PF13476"/>
    </source>
</evidence>
<dbReference type="InterPro" id="IPR027417">
    <property type="entry name" value="P-loop_NTPase"/>
</dbReference>
<evidence type="ECO:0000313" key="7">
    <source>
        <dbReference type="Proteomes" id="UP001164746"/>
    </source>
</evidence>
<feature type="coiled-coil region" evidence="4">
    <location>
        <begin position="613"/>
        <end position="671"/>
    </location>
</feature>
<name>A0ABY7FMG6_MYAAR</name>
<dbReference type="Pfam" id="PF13476">
    <property type="entry name" value="AAA_23"/>
    <property type="match status" value="1"/>
</dbReference>
<feature type="coiled-coil region" evidence="4">
    <location>
        <begin position="704"/>
        <end position="738"/>
    </location>
</feature>
<evidence type="ECO:0000256" key="1">
    <source>
        <dbReference type="ARBA" id="ARBA00010171"/>
    </source>
</evidence>
<dbReference type="Proteomes" id="UP001164746">
    <property type="component" value="Chromosome 13"/>
</dbReference>
<comment type="similarity">
    <text evidence="1">Belongs to the SMC family. SMC5 subfamily.</text>
</comment>
<feature type="domain" description="Rad50/SbcC-type AAA" evidence="5">
    <location>
        <begin position="11"/>
        <end position="211"/>
    </location>
</feature>
<evidence type="ECO:0000256" key="4">
    <source>
        <dbReference type="SAM" id="Coils"/>
    </source>
</evidence>
<feature type="coiled-coil region" evidence="4">
    <location>
        <begin position="776"/>
        <end position="803"/>
    </location>
</feature>
<keyword evidence="7" id="KW-1185">Reference proteome</keyword>
<feature type="coiled-coil region" evidence="4">
    <location>
        <begin position="301"/>
        <end position="349"/>
    </location>
</feature>
<evidence type="ECO:0000313" key="6">
    <source>
        <dbReference type="EMBL" id="WAR23390.1"/>
    </source>
</evidence>
<keyword evidence="3 4" id="KW-0175">Coiled coil</keyword>
<dbReference type="SUPFAM" id="SSF52540">
    <property type="entry name" value="P-loop containing nucleoside triphosphate hydrolases"/>
    <property type="match status" value="2"/>
</dbReference>